<dbReference type="OrthoDB" id="45365at2759"/>
<name>A0A9Q0FAC7_9ROSI</name>
<dbReference type="AlphaFoldDB" id="A0A9Q0FAC7"/>
<accession>A0A9Q0FAC7</accession>
<gene>
    <name evidence="1" type="ORF">Tsubulata_016835</name>
</gene>
<organism evidence="1 2">
    <name type="scientific">Turnera subulata</name>
    <dbReference type="NCBI Taxonomy" id="218843"/>
    <lineage>
        <taxon>Eukaryota</taxon>
        <taxon>Viridiplantae</taxon>
        <taxon>Streptophyta</taxon>
        <taxon>Embryophyta</taxon>
        <taxon>Tracheophyta</taxon>
        <taxon>Spermatophyta</taxon>
        <taxon>Magnoliopsida</taxon>
        <taxon>eudicotyledons</taxon>
        <taxon>Gunneridae</taxon>
        <taxon>Pentapetalae</taxon>
        <taxon>rosids</taxon>
        <taxon>fabids</taxon>
        <taxon>Malpighiales</taxon>
        <taxon>Passifloraceae</taxon>
        <taxon>Turnera</taxon>
    </lineage>
</organism>
<comment type="caution">
    <text evidence="1">The sequence shown here is derived from an EMBL/GenBank/DDBJ whole genome shotgun (WGS) entry which is preliminary data.</text>
</comment>
<evidence type="ECO:0000313" key="2">
    <source>
        <dbReference type="Proteomes" id="UP001141552"/>
    </source>
</evidence>
<protein>
    <submittedName>
        <fullName evidence="1">Uncharacterized protein</fullName>
    </submittedName>
</protein>
<reference evidence="1" key="1">
    <citation type="submission" date="2022-02" db="EMBL/GenBank/DDBJ databases">
        <authorList>
            <person name="Henning P.M."/>
            <person name="McCubbin A.G."/>
            <person name="Shore J.S."/>
        </authorList>
    </citation>
    <scope>NUCLEOTIDE SEQUENCE</scope>
    <source>
        <strain evidence="1">F60SS</strain>
        <tissue evidence="1">Leaves</tissue>
    </source>
</reference>
<dbReference type="EMBL" id="JAKUCV010006591">
    <property type="protein sequence ID" value="KAJ4826746.1"/>
    <property type="molecule type" value="Genomic_DNA"/>
</dbReference>
<dbReference type="PANTHER" id="PTHR24414:SF40">
    <property type="entry name" value="F-BOX_KELCH-REPEAT PROTEIN SKIP30"/>
    <property type="match status" value="1"/>
</dbReference>
<dbReference type="Pfam" id="PF01344">
    <property type="entry name" value="Kelch_1"/>
    <property type="match status" value="1"/>
</dbReference>
<evidence type="ECO:0000313" key="1">
    <source>
        <dbReference type="EMBL" id="KAJ4826746.1"/>
    </source>
</evidence>
<proteinExistence type="predicted"/>
<reference evidence="1" key="2">
    <citation type="journal article" date="2023" name="Plants (Basel)">
        <title>Annotation of the Turnera subulata (Passifloraceae) Draft Genome Reveals the S-Locus Evolved after the Divergence of Turneroideae from Passifloroideae in a Stepwise Manner.</title>
        <authorList>
            <person name="Henning P.M."/>
            <person name="Roalson E.H."/>
            <person name="Mir W."/>
            <person name="McCubbin A.G."/>
            <person name="Shore J.S."/>
        </authorList>
    </citation>
    <scope>NUCLEOTIDE SEQUENCE</scope>
    <source>
        <strain evidence="1">F60SS</strain>
    </source>
</reference>
<dbReference type="Gene3D" id="2.120.10.80">
    <property type="entry name" value="Kelch-type beta propeller"/>
    <property type="match status" value="1"/>
</dbReference>
<dbReference type="InterPro" id="IPR015915">
    <property type="entry name" value="Kelch-typ_b-propeller"/>
</dbReference>
<dbReference type="Proteomes" id="UP001141552">
    <property type="component" value="Unassembled WGS sequence"/>
</dbReference>
<sequence length="385" mass="43756">MDPSSETKRTSICFAYNREGGWWRREWYIFDISSEDHKFEEGISTSAGRWCLEVEGLEWLIPKAFIYDDEASEPGWAVVGHHVYILGGAIPARDSCFKRDTKCVRRNDLLSPVCDPHTKGSLDDGWRIQPRMLSPRSHPKATAVVGGKIYVFGGLSDSDRRHRVSDRHPWAEVYDPKPNKWMPLPHPPSVPKAKFLLAASWEEEETNNCYIAILSIRDRVLLLYDVANHCWTQSELPNSIHGAALDFPHHGQAVVAGGLFCWFAPSTRILYAYDLERKILHTSSPLDPKTFADVWLDGREEPMLGHLGGNTFFLLFTCRPKLDDPTKRKRKINGRTLQRINFLHCLKFNVTFSAPNGINISLASCQSYLLNAGYVRNGFTSTSYV</sequence>
<dbReference type="InterPro" id="IPR050354">
    <property type="entry name" value="F-box/kelch-repeat_ARATH"/>
</dbReference>
<dbReference type="PANTHER" id="PTHR24414">
    <property type="entry name" value="F-BOX/KELCH-REPEAT PROTEIN SKIP4"/>
    <property type="match status" value="1"/>
</dbReference>
<dbReference type="SUPFAM" id="SSF117281">
    <property type="entry name" value="Kelch motif"/>
    <property type="match status" value="1"/>
</dbReference>
<keyword evidence="2" id="KW-1185">Reference proteome</keyword>
<dbReference type="InterPro" id="IPR006652">
    <property type="entry name" value="Kelch_1"/>
</dbReference>